<name>A0A9J6NXA5_9CLOT</name>
<reference evidence="1" key="2">
    <citation type="submission" date="2021-04" db="EMBL/GenBank/DDBJ databases">
        <authorList>
            <person name="Dong X."/>
        </authorList>
    </citation>
    <scope>NUCLEOTIDE SEQUENCE</scope>
    <source>
        <strain evidence="1">ZWT</strain>
    </source>
</reference>
<evidence type="ECO:0000313" key="1">
    <source>
        <dbReference type="EMBL" id="MCM1988630.1"/>
    </source>
</evidence>
<dbReference type="Proteomes" id="UP001056429">
    <property type="component" value="Unassembled WGS sequence"/>
</dbReference>
<dbReference type="EMBL" id="JAGSOJ010000001">
    <property type="protein sequence ID" value="MCM1988630.1"/>
    <property type="molecule type" value="Genomic_DNA"/>
</dbReference>
<accession>A0A9J6NXA5</accession>
<sequence length="197" mass="23082">MGALKKRWRVMANEVGGEYIRTGIFRKPKIKIIYKNQEIIINPYSKETKIKHEYTILKSQIYSRYGFKFEITVKKALQKFLERVGSIASNKLVPITTGCVEFDDQFKVKTNNPSITNIILSNDEIRKMMYMINKLKVTIEKGKKKIDKHSDFLIMEIPGYVTNSLQLKDIIDLYKLFIDELINNQAIEENNLVKKRL</sequence>
<gene>
    <name evidence="1" type="ORF">KDK92_02685</name>
</gene>
<comment type="caution">
    <text evidence="1">The sequence shown here is derived from an EMBL/GenBank/DDBJ whole genome shotgun (WGS) entry which is preliminary data.</text>
</comment>
<dbReference type="AlphaFoldDB" id="A0A9J6NXA5"/>
<keyword evidence="2" id="KW-1185">Reference proteome</keyword>
<organism evidence="1 2">
    <name type="scientific">Oceanirhabdus seepicola</name>
    <dbReference type="NCBI Taxonomy" id="2828781"/>
    <lineage>
        <taxon>Bacteria</taxon>
        <taxon>Bacillati</taxon>
        <taxon>Bacillota</taxon>
        <taxon>Clostridia</taxon>
        <taxon>Eubacteriales</taxon>
        <taxon>Clostridiaceae</taxon>
        <taxon>Oceanirhabdus</taxon>
    </lineage>
</organism>
<evidence type="ECO:0000313" key="2">
    <source>
        <dbReference type="Proteomes" id="UP001056429"/>
    </source>
</evidence>
<reference evidence="1" key="1">
    <citation type="journal article" date="2021" name="mSystems">
        <title>Bacteria and Archaea Synergistically Convert Glycine Betaine to Biogenic Methane in the Formosa Cold Seep of the South China Sea.</title>
        <authorList>
            <person name="Li L."/>
            <person name="Zhang W."/>
            <person name="Zhang S."/>
            <person name="Song L."/>
            <person name="Sun Q."/>
            <person name="Zhang H."/>
            <person name="Xiang H."/>
            <person name="Dong X."/>
        </authorList>
    </citation>
    <scope>NUCLEOTIDE SEQUENCE</scope>
    <source>
        <strain evidence="1">ZWT</strain>
    </source>
</reference>
<dbReference type="RefSeq" id="WP_250857502.1">
    <property type="nucleotide sequence ID" value="NZ_JAGSOJ010000001.1"/>
</dbReference>
<protein>
    <submittedName>
        <fullName evidence="1">Uncharacterized protein</fullName>
    </submittedName>
</protein>
<proteinExistence type="predicted"/>